<accession>A0A396SXD4</accession>
<dbReference type="InterPro" id="IPR007492">
    <property type="entry name" value="LytTR_DNA-bd_dom"/>
</dbReference>
<dbReference type="GO" id="GO:0003677">
    <property type="term" value="F:DNA binding"/>
    <property type="evidence" value="ECO:0007669"/>
    <property type="project" value="UniProtKB-KW"/>
</dbReference>
<keyword evidence="1" id="KW-0963">Cytoplasm</keyword>
<dbReference type="PANTHER" id="PTHR37299:SF2">
    <property type="entry name" value="HTH LYTTR-TYPE DOMAIN-CONTAINING PROTEIN"/>
    <property type="match status" value="1"/>
</dbReference>
<keyword evidence="3" id="KW-0238">DNA-binding</keyword>
<evidence type="ECO:0000256" key="3">
    <source>
        <dbReference type="ARBA" id="ARBA00023125"/>
    </source>
</evidence>
<dbReference type="InterPro" id="IPR046947">
    <property type="entry name" value="LytR-like"/>
</dbReference>
<dbReference type="SMART" id="SM00850">
    <property type="entry name" value="LytTR"/>
    <property type="match status" value="1"/>
</dbReference>
<dbReference type="RefSeq" id="WP_118898013.1">
    <property type="nucleotide sequence ID" value="NZ_QOCV01000006.1"/>
</dbReference>
<comment type="caution">
    <text evidence="6">The sequence shown here is derived from an EMBL/GenBank/DDBJ whole genome shotgun (WGS) entry which is preliminary data.</text>
</comment>
<protein>
    <recommendedName>
        <fullName evidence="5">HTH LytTR-type domain-containing protein</fullName>
    </recommendedName>
</protein>
<dbReference type="GO" id="GO:0000156">
    <property type="term" value="F:phosphorelay response regulator activity"/>
    <property type="evidence" value="ECO:0007669"/>
    <property type="project" value="InterPro"/>
</dbReference>
<sequence length="147" mass="17059">MLVNQKIDPQAVDLSVTVNTPKIDKSSTTLQDNLSYFVNDQNLIGYQNGRQKVIALYDVISIHTQDKKVICETNQGNYRLKKRLYEIKSILPQRVFIQVSSSEIVNFSCIQEFALTRNGIYQIIFKNGHTTYSSRRYMQKIKKEFLS</sequence>
<proteinExistence type="predicted"/>
<keyword evidence="2" id="KW-0805">Transcription regulation</keyword>
<evidence type="ECO:0000256" key="2">
    <source>
        <dbReference type="ARBA" id="ARBA00023015"/>
    </source>
</evidence>
<dbReference type="Pfam" id="PF04397">
    <property type="entry name" value="LytTR"/>
    <property type="match status" value="1"/>
</dbReference>
<name>A0A396SXD4_9LACO</name>
<dbReference type="Proteomes" id="UP000265862">
    <property type="component" value="Unassembled WGS sequence"/>
</dbReference>
<dbReference type="Gene3D" id="2.40.50.1020">
    <property type="entry name" value="LytTr DNA-binding domain"/>
    <property type="match status" value="1"/>
</dbReference>
<keyword evidence="4" id="KW-0804">Transcription</keyword>
<evidence type="ECO:0000313" key="7">
    <source>
        <dbReference type="Proteomes" id="UP000265862"/>
    </source>
</evidence>
<organism evidence="6 7">
    <name type="scientific">Lactobacillus bombicola</name>
    <dbReference type="NCBI Taxonomy" id="1505723"/>
    <lineage>
        <taxon>Bacteria</taxon>
        <taxon>Bacillati</taxon>
        <taxon>Bacillota</taxon>
        <taxon>Bacilli</taxon>
        <taxon>Lactobacillales</taxon>
        <taxon>Lactobacillaceae</taxon>
        <taxon>Lactobacillus</taxon>
    </lineage>
</organism>
<evidence type="ECO:0000256" key="1">
    <source>
        <dbReference type="ARBA" id="ARBA00022490"/>
    </source>
</evidence>
<evidence type="ECO:0000313" key="6">
    <source>
        <dbReference type="EMBL" id="RHW54431.1"/>
    </source>
</evidence>
<dbReference type="PANTHER" id="PTHR37299">
    <property type="entry name" value="TRANSCRIPTIONAL REGULATOR-RELATED"/>
    <property type="match status" value="1"/>
</dbReference>
<evidence type="ECO:0000256" key="4">
    <source>
        <dbReference type="ARBA" id="ARBA00023163"/>
    </source>
</evidence>
<evidence type="ECO:0000259" key="5">
    <source>
        <dbReference type="PROSITE" id="PS50930"/>
    </source>
</evidence>
<dbReference type="AlphaFoldDB" id="A0A396SXD4"/>
<gene>
    <name evidence="6" type="ORF">DS835_05110</name>
</gene>
<dbReference type="PROSITE" id="PS50930">
    <property type="entry name" value="HTH_LYTTR"/>
    <property type="match status" value="1"/>
</dbReference>
<feature type="domain" description="HTH LytTR-type" evidence="5">
    <location>
        <begin position="43"/>
        <end position="147"/>
    </location>
</feature>
<reference evidence="6 7" key="1">
    <citation type="submission" date="2018-07" db="EMBL/GenBank/DDBJ databases">
        <title>Genome sequences of six Lactobacillus spp. isolated from bumble bee guts.</title>
        <authorList>
            <person name="Motta E.V.S."/>
            <person name="Moran N.A."/>
        </authorList>
    </citation>
    <scope>NUCLEOTIDE SEQUENCE [LARGE SCALE GENOMIC DNA]</scope>
    <source>
        <strain evidence="6 7">OCC3</strain>
    </source>
</reference>
<dbReference type="EMBL" id="QOCV01000006">
    <property type="protein sequence ID" value="RHW54431.1"/>
    <property type="molecule type" value="Genomic_DNA"/>
</dbReference>